<feature type="domain" description="Acyl-CoA thioesterase 2 C-terminal" evidence="3">
    <location>
        <begin position="70"/>
        <end position="177"/>
    </location>
</feature>
<gene>
    <name evidence="4" type="ORF">RW1_010_00790</name>
</gene>
<dbReference type="InterPro" id="IPR003703">
    <property type="entry name" value="Acyl_CoA_thio"/>
</dbReference>
<feature type="region of interest" description="Disordered" evidence="2">
    <location>
        <begin position="1"/>
        <end position="27"/>
    </location>
</feature>
<dbReference type="EMBL" id="BAWF01000010">
    <property type="protein sequence ID" value="GAF43861.1"/>
    <property type="molecule type" value="Genomic_DNA"/>
</dbReference>
<evidence type="ECO:0000259" key="3">
    <source>
        <dbReference type="Pfam" id="PF02551"/>
    </source>
</evidence>
<dbReference type="PANTHER" id="PTHR11066">
    <property type="entry name" value="ACYL-COA THIOESTERASE"/>
    <property type="match status" value="1"/>
</dbReference>
<dbReference type="GO" id="GO:0009062">
    <property type="term" value="P:fatty acid catabolic process"/>
    <property type="evidence" value="ECO:0007669"/>
    <property type="project" value="TreeGrafter"/>
</dbReference>
<evidence type="ECO:0000256" key="2">
    <source>
        <dbReference type="SAM" id="MobiDB-lite"/>
    </source>
</evidence>
<dbReference type="Gene3D" id="2.40.160.210">
    <property type="entry name" value="Acyl-CoA thioesterase, double hotdog domain"/>
    <property type="match status" value="1"/>
</dbReference>
<comment type="caution">
    <text evidence="4">The sequence shown here is derived from an EMBL/GenBank/DDBJ whole genome shotgun (WGS) entry which is preliminary data.</text>
</comment>
<dbReference type="PANTHER" id="PTHR11066:SF34">
    <property type="entry name" value="ACYL-COENZYME A THIOESTERASE 8"/>
    <property type="match status" value="1"/>
</dbReference>
<dbReference type="InterPro" id="IPR025652">
    <property type="entry name" value="TesB_C"/>
</dbReference>
<dbReference type="SUPFAM" id="SSF54637">
    <property type="entry name" value="Thioesterase/thiol ester dehydrase-isomerase"/>
    <property type="match status" value="1"/>
</dbReference>
<dbReference type="Proteomes" id="UP000019491">
    <property type="component" value="Unassembled WGS sequence"/>
</dbReference>
<name>X0Q0Z5_RHOWR</name>
<evidence type="ECO:0000313" key="4">
    <source>
        <dbReference type="EMBL" id="GAF43861.1"/>
    </source>
</evidence>
<protein>
    <recommendedName>
        <fullName evidence="3">Acyl-CoA thioesterase 2 C-terminal domain-containing protein</fullName>
    </recommendedName>
</protein>
<evidence type="ECO:0000256" key="1">
    <source>
        <dbReference type="ARBA" id="ARBA00006538"/>
    </source>
</evidence>
<comment type="similarity">
    <text evidence="1">Belongs to the C/M/P thioester hydrolase family.</text>
</comment>
<accession>X0Q0Z5</accession>
<dbReference type="InterPro" id="IPR029069">
    <property type="entry name" value="HotDog_dom_sf"/>
</dbReference>
<sequence length="191" mass="21678">MSASFKLPEVTPDRQPVMPAVPPPEELPDPYEAWSRVRPDEYRDAVTARVMSMRFVPSEDVDGDRPLGIAEQFVWLEPAHSLPDDPLMHVCALTYGSDMTLASTAALDRQPHRSLQRGPSRVFMTSLDHAVWFHRPFRADDWMLFAQQSPSAVDGRGLSMGNFWTRDGHLVATVVQESLMRPVRRIDHEND</sequence>
<dbReference type="GO" id="GO:0006637">
    <property type="term" value="P:acyl-CoA metabolic process"/>
    <property type="evidence" value="ECO:0007669"/>
    <property type="project" value="InterPro"/>
</dbReference>
<evidence type="ECO:0000313" key="5">
    <source>
        <dbReference type="Proteomes" id="UP000019491"/>
    </source>
</evidence>
<dbReference type="InterPro" id="IPR042171">
    <property type="entry name" value="Acyl-CoA_hotdog"/>
</dbReference>
<dbReference type="CDD" id="cd03444">
    <property type="entry name" value="Thioesterase_II_repeat1"/>
    <property type="match status" value="1"/>
</dbReference>
<dbReference type="AlphaFoldDB" id="X0Q0Z5"/>
<proteinExistence type="inferred from homology"/>
<organism evidence="4 5">
    <name type="scientific">Rhodococcus wratislaviensis NBRC 100605</name>
    <dbReference type="NCBI Taxonomy" id="1219028"/>
    <lineage>
        <taxon>Bacteria</taxon>
        <taxon>Bacillati</taxon>
        <taxon>Actinomycetota</taxon>
        <taxon>Actinomycetes</taxon>
        <taxon>Mycobacteriales</taxon>
        <taxon>Nocardiaceae</taxon>
        <taxon>Rhodococcus</taxon>
    </lineage>
</organism>
<dbReference type="GO" id="GO:0047617">
    <property type="term" value="F:fatty acyl-CoA hydrolase activity"/>
    <property type="evidence" value="ECO:0007669"/>
    <property type="project" value="InterPro"/>
</dbReference>
<dbReference type="Pfam" id="PF02551">
    <property type="entry name" value="Acyl_CoA_thio"/>
    <property type="match status" value="1"/>
</dbReference>
<reference evidence="4 5" key="1">
    <citation type="submission" date="2014-02" db="EMBL/GenBank/DDBJ databases">
        <title>Whole genome shotgun sequence of Rhodococcus wratislaviensis NBRC 100605.</title>
        <authorList>
            <person name="Hosoyama A."/>
            <person name="Tsuchikane K."/>
            <person name="Yoshida I."/>
            <person name="Ohji S."/>
            <person name="Ichikawa N."/>
            <person name="Yamazoe A."/>
            <person name="Fujita N."/>
        </authorList>
    </citation>
    <scope>NUCLEOTIDE SEQUENCE [LARGE SCALE GENOMIC DNA]</scope>
    <source>
        <strain evidence="4 5">NBRC 100605</strain>
    </source>
</reference>
<keyword evidence="5" id="KW-1185">Reference proteome</keyword>